<keyword evidence="2" id="KW-0812">Transmembrane</keyword>
<accession>A0A4Y8RSW0</accession>
<dbReference type="InterPro" id="IPR050469">
    <property type="entry name" value="Diguanylate_Cyclase"/>
</dbReference>
<proteinExistence type="predicted"/>
<dbReference type="GO" id="GO:0052621">
    <property type="term" value="F:diguanylate cyclase activity"/>
    <property type="evidence" value="ECO:0007669"/>
    <property type="project" value="UniProtKB-EC"/>
</dbReference>
<evidence type="ECO:0000256" key="2">
    <source>
        <dbReference type="SAM" id="Phobius"/>
    </source>
</evidence>
<feature type="transmembrane region" description="Helical" evidence="2">
    <location>
        <begin position="228"/>
        <end position="249"/>
    </location>
</feature>
<dbReference type="PANTHER" id="PTHR45138:SF24">
    <property type="entry name" value="DIGUANYLATE CYCLASE DGCC-RELATED"/>
    <property type="match status" value="1"/>
</dbReference>
<dbReference type="SUPFAM" id="SSF55073">
    <property type="entry name" value="Nucleotide cyclase"/>
    <property type="match status" value="1"/>
</dbReference>
<feature type="domain" description="GGDEF" evidence="3">
    <location>
        <begin position="284"/>
        <end position="413"/>
    </location>
</feature>
<dbReference type="EMBL" id="SOZD01000001">
    <property type="protein sequence ID" value="TFF27028.1"/>
    <property type="molecule type" value="Genomic_DNA"/>
</dbReference>
<dbReference type="NCBIfam" id="TIGR00254">
    <property type="entry name" value="GGDEF"/>
    <property type="match status" value="1"/>
</dbReference>
<feature type="transmembrane region" description="Helical" evidence="2">
    <location>
        <begin position="102"/>
        <end position="124"/>
    </location>
</feature>
<keyword evidence="6" id="KW-1185">Reference proteome</keyword>
<feature type="transmembrane region" description="Helical" evidence="2">
    <location>
        <begin position="131"/>
        <end position="152"/>
    </location>
</feature>
<comment type="caution">
    <text evidence="5">The sequence shown here is derived from an EMBL/GenBank/DDBJ whole genome shotgun (WGS) entry which is preliminary data.</text>
</comment>
<dbReference type="Pfam" id="PF00990">
    <property type="entry name" value="GGDEF"/>
    <property type="match status" value="1"/>
</dbReference>
<dbReference type="GO" id="GO:0005886">
    <property type="term" value="C:plasma membrane"/>
    <property type="evidence" value="ECO:0007669"/>
    <property type="project" value="TreeGrafter"/>
</dbReference>
<dbReference type="InterPro" id="IPR000160">
    <property type="entry name" value="GGDEF_dom"/>
</dbReference>
<evidence type="ECO:0000313" key="4">
    <source>
        <dbReference type="EMBL" id="TFF20727.1"/>
    </source>
</evidence>
<dbReference type="CDD" id="cd01949">
    <property type="entry name" value="GGDEF"/>
    <property type="match status" value="1"/>
</dbReference>
<dbReference type="GO" id="GO:0043709">
    <property type="term" value="P:cell adhesion involved in single-species biofilm formation"/>
    <property type="evidence" value="ECO:0007669"/>
    <property type="project" value="TreeGrafter"/>
</dbReference>
<feature type="transmembrane region" description="Helical" evidence="2">
    <location>
        <begin position="45"/>
        <end position="68"/>
    </location>
</feature>
<dbReference type="Proteomes" id="UP000298179">
    <property type="component" value="Unassembled WGS sequence"/>
</dbReference>
<evidence type="ECO:0000259" key="3">
    <source>
        <dbReference type="PROSITE" id="PS50887"/>
    </source>
</evidence>
<feature type="transmembrane region" description="Helical" evidence="2">
    <location>
        <begin position="75"/>
        <end position="96"/>
    </location>
</feature>
<protein>
    <recommendedName>
        <fullName evidence="1">diguanylate cyclase</fullName>
        <ecNumber evidence="1">2.7.7.65</ecNumber>
    </recommendedName>
</protein>
<dbReference type="EC" id="2.7.7.65" evidence="1"/>
<keyword evidence="2" id="KW-0472">Membrane</keyword>
<keyword evidence="2" id="KW-1133">Transmembrane helix</keyword>
<dbReference type="Gene3D" id="3.30.70.270">
    <property type="match status" value="1"/>
</dbReference>
<name>A0A4Y8RSW0_9HYPH</name>
<gene>
    <name evidence="5" type="ORF">E3C22_00670</name>
    <name evidence="4" type="ORF">E3C22_17710</name>
</gene>
<organism evidence="5 6">
    <name type="scientific">Jiella endophytica</name>
    <dbReference type="NCBI Taxonomy" id="2558362"/>
    <lineage>
        <taxon>Bacteria</taxon>
        <taxon>Pseudomonadati</taxon>
        <taxon>Pseudomonadota</taxon>
        <taxon>Alphaproteobacteria</taxon>
        <taxon>Hyphomicrobiales</taxon>
        <taxon>Aurantimonadaceae</taxon>
        <taxon>Jiella</taxon>
    </lineage>
</organism>
<dbReference type="OrthoDB" id="9812260at2"/>
<sequence>MGMRPSEGCGSGCAEQLTARRQPRWPRGRKATPDGRRGLEVGETVGIFGAVFGLVIALALLCALIYCGMRSQSSLLWLAATLLCSGLEIVVLTFGYETWLQITGATVLMPLKYLCASQTIRLAIGRSPSSVPFVATIAVLVCVSLVIAGMGIETVYQTLPFKTAAALALIDMLLCLGRLHRKSPLDYALLAAIVMLAVVFILRIPVYPAMEPQELSVYGLTRLEIERLLVAITAFLAPIAAFLIVAKVLGGVIASYHDRSEHDPLTGLFNRRAFDRMAAGMRQQSGVVVLCDIDHFRRINDRYGRDVGDAVIQAAGRILLDAHVSAARLGRGEFALLLPSTSVAEGVSLAVTIRTAIGSVDHPGLDAKHRLTASFGVAAFSPQEPIRDALSAAEEALSRAKNAGRDRVAIHPSGLIVPNTAPHAA</sequence>
<dbReference type="InterPro" id="IPR029787">
    <property type="entry name" value="Nucleotide_cyclase"/>
</dbReference>
<evidence type="ECO:0000313" key="5">
    <source>
        <dbReference type="EMBL" id="TFF27028.1"/>
    </source>
</evidence>
<evidence type="ECO:0000313" key="6">
    <source>
        <dbReference type="Proteomes" id="UP000298179"/>
    </source>
</evidence>
<dbReference type="EMBL" id="SOZD01000005">
    <property type="protein sequence ID" value="TFF20727.1"/>
    <property type="molecule type" value="Genomic_DNA"/>
</dbReference>
<dbReference type="InterPro" id="IPR043128">
    <property type="entry name" value="Rev_trsase/Diguanyl_cyclase"/>
</dbReference>
<dbReference type="PROSITE" id="PS50887">
    <property type="entry name" value="GGDEF"/>
    <property type="match status" value="1"/>
</dbReference>
<dbReference type="GO" id="GO:1902201">
    <property type="term" value="P:negative regulation of bacterial-type flagellum-dependent cell motility"/>
    <property type="evidence" value="ECO:0007669"/>
    <property type="project" value="TreeGrafter"/>
</dbReference>
<dbReference type="PANTHER" id="PTHR45138">
    <property type="entry name" value="REGULATORY COMPONENTS OF SENSORY TRANSDUCTION SYSTEM"/>
    <property type="match status" value="1"/>
</dbReference>
<dbReference type="SMART" id="SM00267">
    <property type="entry name" value="GGDEF"/>
    <property type="match status" value="1"/>
</dbReference>
<evidence type="ECO:0000256" key="1">
    <source>
        <dbReference type="ARBA" id="ARBA00012528"/>
    </source>
</evidence>
<feature type="transmembrane region" description="Helical" evidence="2">
    <location>
        <begin position="188"/>
        <end position="208"/>
    </location>
</feature>
<reference evidence="5 6" key="1">
    <citation type="submission" date="2019-03" db="EMBL/GenBank/DDBJ databases">
        <title>Jiella endophytica sp. nov., a novel endophytic bacterium isolated from root of Ficus microcarpa Linn. f.</title>
        <authorList>
            <person name="Tuo L."/>
        </authorList>
    </citation>
    <scope>NUCLEOTIDE SEQUENCE [LARGE SCALE GENOMIC DNA]</scope>
    <source>
        <strain evidence="5 6">CBS5Q-3</strain>
    </source>
</reference>
<dbReference type="AlphaFoldDB" id="A0A4Y8RSW0"/>